<comment type="caution">
    <text evidence="1">The sequence shown here is derived from an EMBL/GenBank/DDBJ whole genome shotgun (WGS) entry which is preliminary data.</text>
</comment>
<evidence type="ECO:0000313" key="2">
    <source>
        <dbReference type="Proteomes" id="UP000037696"/>
    </source>
</evidence>
<proteinExistence type="predicted"/>
<dbReference type="Proteomes" id="UP000037696">
    <property type="component" value="Unassembled WGS sequence"/>
</dbReference>
<dbReference type="AlphaFoldDB" id="A0A0M9WAA6"/>
<keyword evidence="2" id="KW-1185">Reference proteome</keyword>
<name>A0A0M9WAA6_9EURO</name>
<sequence>MRFMPDVKRLRFGKKKREMLYRGIRNDHRYVVPKPYVHRQGLGLEQPWKYSKYIVLKRFFGYCSVFLQ</sequence>
<reference evidence="1 2" key="1">
    <citation type="submission" date="2015-08" db="EMBL/GenBank/DDBJ databases">
        <title>Genome sequencing of Penicillium nordicum.</title>
        <authorList>
            <person name="Nguyen H.D."/>
            <person name="Seifert K.A."/>
        </authorList>
    </citation>
    <scope>NUCLEOTIDE SEQUENCE [LARGE SCALE GENOMIC DNA]</scope>
    <source>
        <strain evidence="1 2">DAOMC 185683</strain>
    </source>
</reference>
<accession>A0A0M9WAA6</accession>
<organism evidence="1 2">
    <name type="scientific">Penicillium nordicum</name>
    <dbReference type="NCBI Taxonomy" id="229535"/>
    <lineage>
        <taxon>Eukaryota</taxon>
        <taxon>Fungi</taxon>
        <taxon>Dikarya</taxon>
        <taxon>Ascomycota</taxon>
        <taxon>Pezizomycotina</taxon>
        <taxon>Eurotiomycetes</taxon>
        <taxon>Eurotiomycetidae</taxon>
        <taxon>Eurotiales</taxon>
        <taxon>Aspergillaceae</taxon>
        <taxon>Penicillium</taxon>
    </lineage>
</organism>
<protein>
    <submittedName>
        <fullName evidence="1">Uncharacterized protein</fullName>
    </submittedName>
</protein>
<evidence type="ECO:0000313" key="1">
    <source>
        <dbReference type="EMBL" id="KOS37285.1"/>
    </source>
</evidence>
<dbReference type="EMBL" id="LHQQ01000333">
    <property type="protein sequence ID" value="KOS37285.1"/>
    <property type="molecule type" value="Genomic_DNA"/>
</dbReference>
<gene>
    <name evidence="1" type="ORF">ACN38_g11919</name>
</gene>